<gene>
    <name evidence="5" type="ORF">J421_5178</name>
</gene>
<dbReference type="PRINTS" id="PR00133">
    <property type="entry name" value="GLHYDRLASE3"/>
</dbReference>
<accession>W0RT31</accession>
<dbReference type="GO" id="GO:0009251">
    <property type="term" value="P:glucan catabolic process"/>
    <property type="evidence" value="ECO:0007669"/>
    <property type="project" value="TreeGrafter"/>
</dbReference>
<evidence type="ECO:0000256" key="2">
    <source>
        <dbReference type="ARBA" id="ARBA00022801"/>
    </source>
</evidence>
<dbReference type="KEGG" id="gba:J421_5178"/>
<evidence type="ECO:0000313" key="5">
    <source>
        <dbReference type="EMBL" id="AHG92713.1"/>
    </source>
</evidence>
<dbReference type="AlphaFoldDB" id="W0RT31"/>
<comment type="similarity">
    <text evidence="1">Belongs to the glycosyl hydrolase 3 family.</text>
</comment>
<geneLocation type="plasmid" evidence="5 6">
    <name>1</name>
</geneLocation>
<dbReference type="Proteomes" id="UP000019151">
    <property type="component" value="Plasmid 1"/>
</dbReference>
<name>W0RT31_9BACT</name>
<dbReference type="GO" id="GO:0008422">
    <property type="term" value="F:beta-glucosidase activity"/>
    <property type="evidence" value="ECO:0007669"/>
    <property type="project" value="TreeGrafter"/>
</dbReference>
<proteinExistence type="inferred from homology"/>
<evidence type="ECO:0000256" key="1">
    <source>
        <dbReference type="ARBA" id="ARBA00005336"/>
    </source>
</evidence>
<sequence length="765" mass="80229">MTLARHVAAAALSLGAAAAAHAQSSSPPWTNAALPPARRAELLLAAMTRDEKFAQLVGAPGVVAELPQCYGARHVPGIPRLKIPTFRITNGPVGVGQSDCVPATGSNAPTGALMTRDAPKATALPSGMAVAASFDRAVATRFGDVIGQETRDLALHVLEGPGLNLARVPQGGRNFEYFGEDPFLTGTMAVAEIRAIQAHGVIAMAKHFVANEQETARTSVNEIIDDRVLHELYLLPFEMAVRDGDVASVMCSYNAVNGPHACEDRHHLTDVLRGQWKFAGYVQSDFFATHGAASALKAGMDHEMPGVVIPNAPANAPIRTWFTPANLAAAIDRGELTMADVDTALARRYRQMFRLGVFDRPVALAPIDTARHARLAREIGEQSAVLLKNAGSLLPLNSRAIRSVALIGQADYATKAVAGCCGGSSDVIPFATVMPLDGVRRALATLGSSATATLTVVANDAANLADAVAAARSADVAIVLAGTISEEGRDLPGVALPNGQDAIVAAVAAANPRTVVVLKDNASALLPWIDAVPAVLEAWFPGQADGDVVARLLFGLATPSGRLPVTFARRAADLPVTTPRQWPGVDSAGTPAKVGAAGFGMAAGGPYTVEYSEGLAIGYRWFDARGIAPLFPFGHGLSYTTFAMSDLAVRPRASDGTRPITVELTVRNTGTRRGAEVPQVYVSLPASAGEPPKRLVGFEKVWLDPGERRRVRITIDPAAASHPLGVWDAATQTWRIPSGAFRVQVARSAAEVVLADTVTVTTARR</sequence>
<dbReference type="SUPFAM" id="SSF52279">
    <property type="entry name" value="Beta-D-glucan exohydrolase, C-terminal domain"/>
    <property type="match status" value="1"/>
</dbReference>
<dbReference type="Gene3D" id="3.40.50.1700">
    <property type="entry name" value="Glycoside hydrolase family 3 C-terminal domain"/>
    <property type="match status" value="1"/>
</dbReference>
<dbReference type="EMBL" id="CP007129">
    <property type="protein sequence ID" value="AHG92713.1"/>
    <property type="molecule type" value="Genomic_DNA"/>
</dbReference>
<organism evidence="5 6">
    <name type="scientific">Gemmatirosa kalamazoonensis</name>
    <dbReference type="NCBI Taxonomy" id="861299"/>
    <lineage>
        <taxon>Bacteria</taxon>
        <taxon>Pseudomonadati</taxon>
        <taxon>Gemmatimonadota</taxon>
        <taxon>Gemmatimonadia</taxon>
        <taxon>Gemmatimonadales</taxon>
        <taxon>Gemmatimonadaceae</taxon>
        <taxon>Gemmatirosa</taxon>
    </lineage>
</organism>
<reference evidence="5 6" key="1">
    <citation type="journal article" date="2014" name="Genome Announc.">
        <title>Genome Sequence and Methylome of Soil Bacterium Gemmatirosa kalamazoonensis KBS708T, a Member of the Rarely Cultivated Gemmatimonadetes Phylum.</title>
        <authorList>
            <person name="Debruyn J.M."/>
            <person name="Radosevich M."/>
            <person name="Wommack K.E."/>
            <person name="Polson S.W."/>
            <person name="Hauser L.J."/>
            <person name="Fawaz M.N."/>
            <person name="Korlach J."/>
            <person name="Tsai Y.C."/>
        </authorList>
    </citation>
    <scope>NUCLEOTIDE SEQUENCE [LARGE SCALE GENOMIC DNA]</scope>
    <source>
        <strain evidence="5 6">KBS708</strain>
        <plasmid evidence="6">Plasmid 1</plasmid>
    </source>
</reference>
<evidence type="ECO:0000256" key="3">
    <source>
        <dbReference type="SAM" id="SignalP"/>
    </source>
</evidence>
<dbReference type="InterPro" id="IPR017853">
    <property type="entry name" value="GH"/>
</dbReference>
<dbReference type="InterPro" id="IPR026891">
    <property type="entry name" value="Fn3-like"/>
</dbReference>
<dbReference type="InParanoid" id="W0RT31"/>
<dbReference type="InterPro" id="IPR001764">
    <property type="entry name" value="Glyco_hydro_3_N"/>
</dbReference>
<dbReference type="SMART" id="SM01217">
    <property type="entry name" value="Fn3_like"/>
    <property type="match status" value="1"/>
</dbReference>
<feature type="domain" description="Fibronectin type III-like" evidence="4">
    <location>
        <begin position="676"/>
        <end position="749"/>
    </location>
</feature>
<dbReference type="InterPro" id="IPR036881">
    <property type="entry name" value="Glyco_hydro_3_C_sf"/>
</dbReference>
<keyword evidence="2 5" id="KW-0378">Hydrolase</keyword>
<dbReference type="RefSeq" id="WP_025414042.1">
    <property type="nucleotide sequence ID" value="NZ_CP007129.1"/>
</dbReference>
<keyword evidence="3" id="KW-0732">Signal</keyword>
<dbReference type="InterPro" id="IPR002772">
    <property type="entry name" value="Glyco_hydro_3_C"/>
</dbReference>
<dbReference type="Pfam" id="PF01915">
    <property type="entry name" value="Glyco_hydro_3_C"/>
    <property type="match status" value="1"/>
</dbReference>
<evidence type="ECO:0000313" key="6">
    <source>
        <dbReference type="Proteomes" id="UP000019151"/>
    </source>
</evidence>
<dbReference type="HOGENOM" id="CLU_004542_4_2_0"/>
<dbReference type="InterPro" id="IPR013783">
    <property type="entry name" value="Ig-like_fold"/>
</dbReference>
<dbReference type="InterPro" id="IPR036962">
    <property type="entry name" value="Glyco_hydro_3_N_sf"/>
</dbReference>
<dbReference type="Gene3D" id="3.20.20.300">
    <property type="entry name" value="Glycoside hydrolase, family 3, N-terminal domain"/>
    <property type="match status" value="1"/>
</dbReference>
<keyword evidence="6" id="KW-1185">Reference proteome</keyword>
<dbReference type="Pfam" id="PF00933">
    <property type="entry name" value="Glyco_hydro_3"/>
    <property type="match status" value="1"/>
</dbReference>
<keyword evidence="5" id="KW-0614">Plasmid</keyword>
<dbReference type="PATRIC" id="fig|861299.3.peg.5234"/>
<dbReference type="SUPFAM" id="SSF51445">
    <property type="entry name" value="(Trans)glycosidases"/>
    <property type="match status" value="1"/>
</dbReference>
<dbReference type="PANTHER" id="PTHR42715:SF10">
    <property type="entry name" value="BETA-GLUCOSIDASE"/>
    <property type="match status" value="1"/>
</dbReference>
<dbReference type="PANTHER" id="PTHR42715">
    <property type="entry name" value="BETA-GLUCOSIDASE"/>
    <property type="match status" value="1"/>
</dbReference>
<feature type="signal peptide" evidence="3">
    <location>
        <begin position="1"/>
        <end position="22"/>
    </location>
</feature>
<feature type="chain" id="PRO_5004795396" evidence="3">
    <location>
        <begin position="23"/>
        <end position="765"/>
    </location>
</feature>
<dbReference type="Gene3D" id="2.60.40.10">
    <property type="entry name" value="Immunoglobulins"/>
    <property type="match status" value="1"/>
</dbReference>
<protein>
    <submittedName>
        <fullName evidence="5">Glycoside hydrolase family 3 domain protein</fullName>
    </submittedName>
</protein>
<evidence type="ECO:0000259" key="4">
    <source>
        <dbReference type="SMART" id="SM01217"/>
    </source>
</evidence>
<dbReference type="InterPro" id="IPR050288">
    <property type="entry name" value="Cellulose_deg_GH3"/>
</dbReference>
<dbReference type="Pfam" id="PF14310">
    <property type="entry name" value="Fn3-like"/>
    <property type="match status" value="1"/>
</dbReference>